<accession>A0ABW1SDH4</accession>
<feature type="region of interest" description="Disordered" evidence="1">
    <location>
        <begin position="49"/>
        <end position="82"/>
    </location>
</feature>
<dbReference type="RefSeq" id="WP_377380818.1">
    <property type="nucleotide sequence ID" value="NZ_JBHSSW010000066.1"/>
</dbReference>
<dbReference type="Proteomes" id="UP001596303">
    <property type="component" value="Unassembled WGS sequence"/>
</dbReference>
<dbReference type="EMBL" id="JBHSSW010000066">
    <property type="protein sequence ID" value="MFC6199618.1"/>
    <property type="molecule type" value="Genomic_DNA"/>
</dbReference>
<keyword evidence="4" id="KW-1185">Reference proteome</keyword>
<gene>
    <name evidence="3" type="ORF">ACFQDM_16170</name>
</gene>
<evidence type="ECO:0008006" key="5">
    <source>
        <dbReference type="Google" id="ProtNLM"/>
    </source>
</evidence>
<sequence>MTRKQMNLAGLACSFAGLTMLSACSTTPYDEDGCRILYQQVYQPPVTPGGAPSYANVPAGRECPDENANEAATETEAAGEKE</sequence>
<feature type="signal peptide" evidence="2">
    <location>
        <begin position="1"/>
        <end position="25"/>
    </location>
</feature>
<evidence type="ECO:0000256" key="2">
    <source>
        <dbReference type="SAM" id="SignalP"/>
    </source>
</evidence>
<dbReference type="PROSITE" id="PS51257">
    <property type="entry name" value="PROKAR_LIPOPROTEIN"/>
    <property type="match status" value="1"/>
</dbReference>
<proteinExistence type="predicted"/>
<comment type="caution">
    <text evidence="3">The sequence shown here is derived from an EMBL/GenBank/DDBJ whole genome shotgun (WGS) entry which is preliminary data.</text>
</comment>
<protein>
    <recommendedName>
        <fullName evidence="5">Lipoprotein</fullName>
    </recommendedName>
</protein>
<name>A0ABW1SDH4_9PROT</name>
<reference evidence="4" key="1">
    <citation type="journal article" date="2019" name="Int. J. Syst. Evol. Microbiol.">
        <title>The Global Catalogue of Microorganisms (GCM) 10K type strain sequencing project: providing services to taxonomists for standard genome sequencing and annotation.</title>
        <authorList>
            <consortium name="The Broad Institute Genomics Platform"/>
            <consortium name="The Broad Institute Genome Sequencing Center for Infectious Disease"/>
            <person name="Wu L."/>
            <person name="Ma J."/>
        </authorList>
    </citation>
    <scope>NUCLEOTIDE SEQUENCE [LARGE SCALE GENOMIC DNA]</scope>
    <source>
        <strain evidence="4">CGMCC-1.15741</strain>
    </source>
</reference>
<feature type="chain" id="PRO_5046872105" description="Lipoprotein" evidence="2">
    <location>
        <begin position="26"/>
        <end position="82"/>
    </location>
</feature>
<evidence type="ECO:0000313" key="4">
    <source>
        <dbReference type="Proteomes" id="UP001596303"/>
    </source>
</evidence>
<evidence type="ECO:0000256" key="1">
    <source>
        <dbReference type="SAM" id="MobiDB-lite"/>
    </source>
</evidence>
<keyword evidence="2" id="KW-0732">Signal</keyword>
<evidence type="ECO:0000313" key="3">
    <source>
        <dbReference type="EMBL" id="MFC6199618.1"/>
    </source>
</evidence>
<organism evidence="3 4">
    <name type="scientific">Ponticaulis profundi</name>
    <dbReference type="NCBI Taxonomy" id="2665222"/>
    <lineage>
        <taxon>Bacteria</taxon>
        <taxon>Pseudomonadati</taxon>
        <taxon>Pseudomonadota</taxon>
        <taxon>Alphaproteobacteria</taxon>
        <taxon>Hyphomonadales</taxon>
        <taxon>Hyphomonadaceae</taxon>
        <taxon>Ponticaulis</taxon>
    </lineage>
</organism>